<reference evidence="2 3" key="1">
    <citation type="submission" date="2019-02" db="EMBL/GenBank/DDBJ databases">
        <title>Deep-cultivation of Planctomycetes and their phenomic and genomic characterization uncovers novel biology.</title>
        <authorList>
            <person name="Wiegand S."/>
            <person name="Jogler M."/>
            <person name="Boedeker C."/>
            <person name="Pinto D."/>
            <person name="Vollmers J."/>
            <person name="Rivas-Marin E."/>
            <person name="Kohn T."/>
            <person name="Peeters S.H."/>
            <person name="Heuer A."/>
            <person name="Rast P."/>
            <person name="Oberbeckmann S."/>
            <person name="Bunk B."/>
            <person name="Jeske O."/>
            <person name="Meyerdierks A."/>
            <person name="Storesund J.E."/>
            <person name="Kallscheuer N."/>
            <person name="Luecker S."/>
            <person name="Lage O.M."/>
            <person name="Pohl T."/>
            <person name="Merkel B.J."/>
            <person name="Hornburger P."/>
            <person name="Mueller R.-W."/>
            <person name="Bruemmer F."/>
            <person name="Labrenz M."/>
            <person name="Spormann A.M."/>
            <person name="Op Den Camp H."/>
            <person name="Overmann J."/>
            <person name="Amann R."/>
            <person name="Jetten M.S.M."/>
            <person name="Mascher T."/>
            <person name="Medema M.H."/>
            <person name="Devos D.P."/>
            <person name="Kaster A.-K."/>
            <person name="Ovreas L."/>
            <person name="Rohde M."/>
            <person name="Galperin M.Y."/>
            <person name="Jogler C."/>
        </authorList>
    </citation>
    <scope>NUCLEOTIDE SEQUENCE [LARGE SCALE GENOMIC DNA]</scope>
    <source>
        <strain evidence="2 3">Pla22</strain>
    </source>
</reference>
<evidence type="ECO:0000313" key="3">
    <source>
        <dbReference type="Proteomes" id="UP000316598"/>
    </source>
</evidence>
<dbReference type="Proteomes" id="UP000316598">
    <property type="component" value="Unassembled WGS sequence"/>
</dbReference>
<feature type="transmembrane region" description="Helical" evidence="1">
    <location>
        <begin position="20"/>
        <end position="39"/>
    </location>
</feature>
<gene>
    <name evidence="2" type="ORF">Pla22_22130</name>
</gene>
<comment type="caution">
    <text evidence="2">The sequence shown here is derived from an EMBL/GenBank/DDBJ whole genome shotgun (WGS) entry which is preliminary data.</text>
</comment>
<dbReference type="AlphaFoldDB" id="A0A5C5WUF1"/>
<keyword evidence="1" id="KW-0472">Membrane</keyword>
<keyword evidence="1" id="KW-0812">Transmembrane</keyword>
<evidence type="ECO:0008006" key="4">
    <source>
        <dbReference type="Google" id="ProtNLM"/>
    </source>
</evidence>
<keyword evidence="1" id="KW-1133">Transmembrane helix</keyword>
<evidence type="ECO:0000256" key="1">
    <source>
        <dbReference type="SAM" id="Phobius"/>
    </source>
</evidence>
<organism evidence="2 3">
    <name type="scientific">Rubripirellula amarantea</name>
    <dbReference type="NCBI Taxonomy" id="2527999"/>
    <lineage>
        <taxon>Bacteria</taxon>
        <taxon>Pseudomonadati</taxon>
        <taxon>Planctomycetota</taxon>
        <taxon>Planctomycetia</taxon>
        <taxon>Pirellulales</taxon>
        <taxon>Pirellulaceae</taxon>
        <taxon>Rubripirellula</taxon>
    </lineage>
</organism>
<dbReference type="RefSeq" id="WP_146514587.1">
    <property type="nucleotide sequence ID" value="NZ_SJPI01000001.1"/>
</dbReference>
<proteinExistence type="predicted"/>
<protein>
    <recommendedName>
        <fullName evidence="4">DUF1449 domain-containing protein</fullName>
    </recommendedName>
</protein>
<accession>A0A5C5WUF1</accession>
<sequence length="243" mass="26381">MNEALDFIADQMFVGPLWPASIVVGILVLYTVMAMFGLIDFGLDAPDLDVPDLDVGTGIDLDASVDLDTDVAVNVPDGVPTDWDFWQGIGAASVRVTNFGRVPVIIWAGVFACAFWIVSYLLWHGFDSKRYDPNFLPSLLLTIRNGVIATFLTKVITQPLLGYFVAGPSYHAGNLVGATCEISTLEATPEFGQAKFRTQAAPLLLNIRTDGPHLPKGTEALIIGFDREKRIYKVTSLPSESSS</sequence>
<name>A0A5C5WUF1_9BACT</name>
<keyword evidence="3" id="KW-1185">Reference proteome</keyword>
<dbReference type="EMBL" id="SJPI01000001">
    <property type="protein sequence ID" value="TWT54564.1"/>
    <property type="molecule type" value="Genomic_DNA"/>
</dbReference>
<feature type="transmembrane region" description="Helical" evidence="1">
    <location>
        <begin position="104"/>
        <end position="123"/>
    </location>
</feature>
<evidence type="ECO:0000313" key="2">
    <source>
        <dbReference type="EMBL" id="TWT54564.1"/>
    </source>
</evidence>
<dbReference type="OrthoDB" id="284164at2"/>